<dbReference type="RefSeq" id="XP_022673284.1">
    <property type="nucleotide sequence ID" value="XM_022817549.1"/>
</dbReference>
<evidence type="ECO:0000256" key="4">
    <source>
        <dbReference type="ARBA" id="ARBA00004514"/>
    </source>
</evidence>
<dbReference type="InterPro" id="IPR029071">
    <property type="entry name" value="Ubiquitin-like_domsf"/>
</dbReference>
<keyword evidence="9 17" id="KW-0175">Coiled coil</keyword>
<keyword evidence="5" id="KW-0963">Cytoplasm</keyword>
<sequence>MLYIFSVEQGTMLTFEMDYACQSVDNLKSAIDLTQNVPKEKQVLLISGGECLNNSRTVASYGAGTDTNPIFLFNKTLYADLQLPSSPEVGRHQFNNPHYERQEALTLQKLQSHCALEPTMVTIRKRTQFAQELYELSVQEAKLCRQKVHEQHLQQQAWSAVIANLEDAGVAFEKRSRRFLLLFETFVARNAEFQMIQDNFPEDCMLLARLPLLTKLTQTSQHQEMNDLNLSSTDGLPATLLDYVIRSNPENSLEDLAEQCRKGLTQLTPEVLEEMRKMIKEILDKTSQPNFKHIKGLEDRLSGLEELMRKADDLVIRQEPNCQSFLLMQANAAKLKDSERSLMIPDLCSTQPEILQKMHLNYTMLKDITRRCSVAKNELSENLKYRLAYITQVEGSIGDISTKLKVYEKRIETFSRILNKMEQIHSAPQIYARSVAEVVRRKRFSSLYLKWAGGLSAHCKEVYRNELAQRRAYKEQTRSHFLRKLFPGLDDVPPPYATSTPEIFDDRLPPVELVDVEQLKRAMPADLAGLLESSTSVPSLSLMDIDNVSHSASDISSKKTVESDAVSHQEVGTGSEAASAQEQKICVDVLHCEEMREKVRGCVNDLRVTVGAFVDDTTMLAQDLRRWTGELAEDATKVATTVAAIVQGGQDKEKSLERQLEIELHKLKDAQAEIELYYDQLRQMKELVDHSKQEIEIQKADYDSRLTKLQMEHELELENVEARYKQELTQLNARITEIQEQNERLIVAQEDHATQLANVVIDHEGRLARLHEEFTARELAVREDLERHHKNELESLRCRYKLTTSVMSTSSSTIGSDVVSSLSSPQGGVTGPLLLPAGISHSQEIENRWRLREMELEERIRQLERMLQDRNNDSPSPAVVAGVMDTSCTSAMSSLQMMVDSQYRVMAESAVGTLAGPGIGGGTSTAMVESTVVRLQPSHTNNNNPATAMELIEQLRAKEAEIQRIQMRLVSSCGTGSLPSLSSDRVSILSCVHGDVVLLAYDDNHENYVIFMLGPLLHFLHRDSLEELRLSTDRERSTKRWIIGEVVDKEYCEARRAVNRYRLAVGTRFFRVKVRPWDRQGAMRREQERRQVLKAAATATTGAATLSVPLGNNSENAGANVASAVALATTLSLNAATTTTVTAGVGGPSDGPNLPASAASPVASPATSI</sequence>
<evidence type="ECO:0000256" key="11">
    <source>
        <dbReference type="ARBA" id="ARBA00023228"/>
    </source>
</evidence>
<feature type="coiled-coil region" evidence="17">
    <location>
        <begin position="653"/>
        <end position="748"/>
    </location>
</feature>
<evidence type="ECO:0000256" key="14">
    <source>
        <dbReference type="ARBA" id="ARBA00053494"/>
    </source>
</evidence>
<dbReference type="InterPro" id="IPR040040">
    <property type="entry name" value="ATG11"/>
</dbReference>
<evidence type="ECO:0000256" key="8">
    <source>
        <dbReference type="ARBA" id="ARBA00023015"/>
    </source>
</evidence>
<dbReference type="GO" id="GO:0034517">
    <property type="term" value="P:ribophagy"/>
    <property type="evidence" value="ECO:0007669"/>
    <property type="project" value="TreeGrafter"/>
</dbReference>
<dbReference type="GeneID" id="111255487"/>
<comment type="function">
    <text evidence="14">Involved in autophagy. Regulates early events but also late events of autophagosome formation through direct interaction with Atg16L1. Required for the formation of the autophagosome-like double-membrane structure that surrounds the Salmonella-containing vacuole (SCV) during S.typhimurium infection and subsequent xenophagy. Involved in repair of DNA damage caused by ionizing radiation, which subsequently improves cell survival by decreasing apoptosis. Inhibits PTK2/FAK1 and PTK2B/PYK2 kinase activity, affecting their downstream signaling pathways. Plays a role as a modulator of TGF-beta-signaling by restricting substrate specificity of RNF111. Functions as a DNA-binding transcription factor. Is a potent regulator of the RB1 pathway through induction of RB1 expression. Plays a crucial role in muscular differentiation. Plays an indispensable role in fetal hematopoiesis and in the regulation of neuronal homeostasis.</text>
</comment>
<proteinExistence type="predicted"/>
<dbReference type="GO" id="GO:0034045">
    <property type="term" value="C:phagophore assembly site membrane"/>
    <property type="evidence" value="ECO:0007669"/>
    <property type="project" value="TreeGrafter"/>
</dbReference>
<dbReference type="InterPro" id="IPR000626">
    <property type="entry name" value="Ubiquitin-like_dom"/>
</dbReference>
<dbReference type="EnsemblMetazoa" id="XM_022817549">
    <property type="protein sequence ID" value="XP_022673284"/>
    <property type="gene ID" value="LOC111255487"/>
</dbReference>
<protein>
    <recommendedName>
        <fullName evidence="15">RB1-inducible coiled-coil protein 1</fullName>
    </recommendedName>
    <alternativeName>
        <fullName evidence="16">FAK family kinase-interacting protein of 200 kDa</fullName>
    </alternativeName>
</protein>
<dbReference type="Pfam" id="PF10377">
    <property type="entry name" value="ATG11"/>
    <property type="match status" value="1"/>
</dbReference>
<dbReference type="GO" id="GO:0005829">
    <property type="term" value="C:cytosol"/>
    <property type="evidence" value="ECO:0007669"/>
    <property type="project" value="UniProtKB-SubCell"/>
</dbReference>
<evidence type="ECO:0000256" key="3">
    <source>
        <dbReference type="ARBA" id="ARBA00004371"/>
    </source>
</evidence>
<dbReference type="GO" id="GO:0060090">
    <property type="term" value="F:molecular adaptor activity"/>
    <property type="evidence" value="ECO:0007669"/>
    <property type="project" value="TreeGrafter"/>
</dbReference>
<evidence type="ECO:0000313" key="20">
    <source>
        <dbReference type="EnsemblMetazoa" id="XP_022673284"/>
    </source>
</evidence>
<keyword evidence="21" id="KW-1185">Reference proteome</keyword>
<feature type="domain" description="Ubiquitin-like" evidence="19">
    <location>
        <begin position="22"/>
        <end position="62"/>
    </location>
</feature>
<evidence type="ECO:0000256" key="10">
    <source>
        <dbReference type="ARBA" id="ARBA00023163"/>
    </source>
</evidence>
<feature type="compositionally biased region" description="Basic and acidic residues" evidence="18">
    <location>
        <begin position="556"/>
        <end position="567"/>
    </location>
</feature>
<dbReference type="GO" id="GO:0061709">
    <property type="term" value="P:reticulophagy"/>
    <property type="evidence" value="ECO:0007669"/>
    <property type="project" value="TreeGrafter"/>
</dbReference>
<dbReference type="PANTHER" id="PTHR13222:SF1">
    <property type="entry name" value="RB1-INDUCIBLE COILED-COIL PROTEIN 1"/>
    <property type="match status" value="1"/>
</dbReference>
<evidence type="ECO:0000256" key="17">
    <source>
        <dbReference type="SAM" id="Coils"/>
    </source>
</evidence>
<dbReference type="PROSITE" id="PS50053">
    <property type="entry name" value="UBIQUITIN_2"/>
    <property type="match status" value="1"/>
</dbReference>
<feature type="region of interest" description="Disordered" evidence="18">
    <location>
        <begin position="1144"/>
        <end position="1169"/>
    </location>
</feature>
<dbReference type="AlphaFoldDB" id="A0A7M7KZL1"/>
<dbReference type="GO" id="GO:0005634">
    <property type="term" value="C:nucleus"/>
    <property type="evidence" value="ECO:0007669"/>
    <property type="project" value="UniProtKB-SubCell"/>
</dbReference>
<dbReference type="GO" id="GO:0061723">
    <property type="term" value="P:glycophagy"/>
    <property type="evidence" value="ECO:0007669"/>
    <property type="project" value="TreeGrafter"/>
</dbReference>
<dbReference type="FunFam" id="3.10.20.90:FF:000049">
    <property type="entry name" value="RB1-inducible coiled-coil protein 1 isoform X1"/>
    <property type="match status" value="1"/>
</dbReference>
<feature type="coiled-coil region" evidence="17">
    <location>
        <begin position="846"/>
        <end position="873"/>
    </location>
</feature>
<dbReference type="Gene3D" id="3.10.20.90">
    <property type="entry name" value="Phosphatidylinositol 3-kinase Catalytic Subunit, Chain A, domain 1"/>
    <property type="match status" value="1"/>
</dbReference>
<keyword evidence="7" id="KW-0072">Autophagy</keyword>
<dbReference type="GO" id="GO:1990316">
    <property type="term" value="C:Atg1/ULK1 kinase complex"/>
    <property type="evidence" value="ECO:0007669"/>
    <property type="project" value="TreeGrafter"/>
</dbReference>
<evidence type="ECO:0000256" key="13">
    <source>
        <dbReference type="ARBA" id="ARBA00023306"/>
    </source>
</evidence>
<comment type="subcellular location">
    <subcellularLocation>
        <location evidence="4">Cytoplasm</location>
        <location evidence="4">Cytosol</location>
    </subcellularLocation>
    <subcellularLocation>
        <location evidence="3">Lysosome</location>
    </subcellularLocation>
    <subcellularLocation>
        <location evidence="1">Nucleus</location>
    </subcellularLocation>
    <subcellularLocation>
        <location evidence="2">Preautophagosomal structure</location>
    </subcellularLocation>
</comment>
<evidence type="ECO:0000256" key="1">
    <source>
        <dbReference type="ARBA" id="ARBA00004123"/>
    </source>
</evidence>
<evidence type="ECO:0000256" key="9">
    <source>
        <dbReference type="ARBA" id="ARBA00023054"/>
    </source>
</evidence>
<evidence type="ECO:0000256" key="6">
    <source>
        <dbReference type="ARBA" id="ARBA00022553"/>
    </source>
</evidence>
<evidence type="ECO:0000259" key="19">
    <source>
        <dbReference type="PROSITE" id="PS50053"/>
    </source>
</evidence>
<dbReference type="GO" id="GO:0000422">
    <property type="term" value="P:autophagy of mitochondrion"/>
    <property type="evidence" value="ECO:0007669"/>
    <property type="project" value="TreeGrafter"/>
</dbReference>
<evidence type="ECO:0000256" key="7">
    <source>
        <dbReference type="ARBA" id="ARBA00023006"/>
    </source>
</evidence>
<dbReference type="GO" id="GO:0019901">
    <property type="term" value="F:protein kinase binding"/>
    <property type="evidence" value="ECO:0007669"/>
    <property type="project" value="UniProtKB-ARBA"/>
</dbReference>
<dbReference type="Proteomes" id="UP000594260">
    <property type="component" value="Unplaced"/>
</dbReference>
<evidence type="ECO:0000256" key="2">
    <source>
        <dbReference type="ARBA" id="ARBA00004329"/>
    </source>
</evidence>
<dbReference type="GO" id="GO:0034727">
    <property type="term" value="P:piecemeal microautophagy of the nucleus"/>
    <property type="evidence" value="ECO:0007669"/>
    <property type="project" value="TreeGrafter"/>
</dbReference>
<name>A0A7M7KZL1_VARDE</name>
<feature type="region of interest" description="Disordered" evidence="18">
    <location>
        <begin position="553"/>
        <end position="577"/>
    </location>
</feature>
<keyword evidence="10" id="KW-0804">Transcription</keyword>
<keyword evidence="6" id="KW-0597">Phosphoprotein</keyword>
<dbReference type="GO" id="GO:0000045">
    <property type="term" value="P:autophagosome assembly"/>
    <property type="evidence" value="ECO:0007669"/>
    <property type="project" value="InterPro"/>
</dbReference>
<keyword evidence="13" id="KW-0131">Cell cycle</keyword>
<evidence type="ECO:0000256" key="5">
    <source>
        <dbReference type="ARBA" id="ARBA00022490"/>
    </source>
</evidence>
<dbReference type="CDD" id="cd17060">
    <property type="entry name" value="Ubl_RB1CC1"/>
    <property type="match status" value="1"/>
</dbReference>
<organism evidence="20 21">
    <name type="scientific">Varroa destructor</name>
    <name type="common">Honeybee mite</name>
    <dbReference type="NCBI Taxonomy" id="109461"/>
    <lineage>
        <taxon>Eukaryota</taxon>
        <taxon>Metazoa</taxon>
        <taxon>Ecdysozoa</taxon>
        <taxon>Arthropoda</taxon>
        <taxon>Chelicerata</taxon>
        <taxon>Arachnida</taxon>
        <taxon>Acari</taxon>
        <taxon>Parasitiformes</taxon>
        <taxon>Mesostigmata</taxon>
        <taxon>Gamasina</taxon>
        <taxon>Dermanyssoidea</taxon>
        <taxon>Varroidae</taxon>
        <taxon>Varroa</taxon>
    </lineage>
</organism>
<dbReference type="PANTHER" id="PTHR13222">
    <property type="entry name" value="RB1-INDUCIBLE COILED-COIL"/>
    <property type="match status" value="1"/>
</dbReference>
<dbReference type="InterPro" id="IPR019460">
    <property type="entry name" value="Atg11_C"/>
</dbReference>
<feature type="compositionally biased region" description="Low complexity" evidence="18">
    <location>
        <begin position="1155"/>
        <end position="1169"/>
    </location>
</feature>
<evidence type="ECO:0000256" key="18">
    <source>
        <dbReference type="SAM" id="MobiDB-lite"/>
    </source>
</evidence>
<evidence type="ECO:0000256" key="12">
    <source>
        <dbReference type="ARBA" id="ARBA00023242"/>
    </source>
</evidence>
<dbReference type="GO" id="GO:0005764">
    <property type="term" value="C:lysosome"/>
    <property type="evidence" value="ECO:0007669"/>
    <property type="project" value="UniProtKB-SubCell"/>
</dbReference>
<dbReference type="SUPFAM" id="SSF54236">
    <property type="entry name" value="Ubiquitin-like"/>
    <property type="match status" value="1"/>
</dbReference>
<keyword evidence="11" id="KW-0458">Lysosome</keyword>
<evidence type="ECO:0000256" key="16">
    <source>
        <dbReference type="ARBA" id="ARBA00080154"/>
    </source>
</evidence>
<reference evidence="20" key="1">
    <citation type="submission" date="2021-01" db="UniProtKB">
        <authorList>
            <consortium name="EnsemblMetazoa"/>
        </authorList>
    </citation>
    <scope>IDENTIFICATION</scope>
</reference>
<evidence type="ECO:0000256" key="15">
    <source>
        <dbReference type="ARBA" id="ARBA00069790"/>
    </source>
</evidence>
<dbReference type="GO" id="GO:0008285">
    <property type="term" value="P:negative regulation of cell population proliferation"/>
    <property type="evidence" value="ECO:0007669"/>
    <property type="project" value="UniProtKB-ARBA"/>
</dbReference>
<accession>A0A7M7KZL1</accession>
<evidence type="ECO:0000313" key="21">
    <source>
        <dbReference type="Proteomes" id="UP000594260"/>
    </source>
</evidence>
<keyword evidence="12" id="KW-0539">Nucleus</keyword>
<dbReference type="GO" id="GO:0031090">
    <property type="term" value="C:organelle membrane"/>
    <property type="evidence" value="ECO:0007669"/>
    <property type="project" value="UniProtKB-ARBA"/>
</dbReference>
<keyword evidence="8" id="KW-0805">Transcription regulation</keyword>